<proteinExistence type="predicted"/>
<accession>A0A0C3FQU9</accession>
<dbReference type="InParanoid" id="A0A0C3FQU9"/>
<keyword evidence="3" id="KW-1185">Reference proteome</keyword>
<sequence length="470" mass="53449">MGNLFCALQLSEHRSNRMKLEKSTIQSTWQVREHTNLASSVYSLPTEILEQIFSVARPSSPFQRKGYAVIISHVTRRWRHVALGVARLWTDIYIWLGARDACLISYLERSSNHLLDVKIDLNANYRDTWLGALRPQLAIISSQIARSRSLIVDVTHNNRLHYVLLHLYGLEVQRLEALDIRFRGASYHDREMYILSGGAPVLSSLAVRGISGLSCTPPLAAVTRLHLGTTRPKLDLGQLYQVLTSMPSLKTLFLAADGVSFWEPETSQPFIHIPTLTSLTITYPACHREYNSRLYKQLVTPNLESLAIEGLTTGFPTIDCDDNTQLVILDDDDAFVLIPPDPKYPRLRSLAVATYDMGSDVFVNLCKTLPDVDRVSFWHQQLNTTLPLLEDFEELPLLWPDLCHITVLPITYHNIDALRDVVSSRIRSGHPLHSIGHQSDLYNDIMIPDEDIEWLREHVELVVDDYQPNK</sequence>
<dbReference type="Gene3D" id="3.80.10.10">
    <property type="entry name" value="Ribonuclease Inhibitor"/>
    <property type="match status" value="1"/>
</dbReference>
<evidence type="ECO:0000313" key="2">
    <source>
        <dbReference type="EMBL" id="KIM81551.1"/>
    </source>
</evidence>
<evidence type="ECO:0000259" key="1">
    <source>
        <dbReference type="PROSITE" id="PS50181"/>
    </source>
</evidence>
<dbReference type="OrthoDB" id="2269034at2759"/>
<name>A0A0C3FQU9_PILCF</name>
<feature type="domain" description="F-box" evidence="1">
    <location>
        <begin position="38"/>
        <end position="92"/>
    </location>
</feature>
<dbReference type="InterPro" id="IPR032675">
    <property type="entry name" value="LRR_dom_sf"/>
</dbReference>
<reference evidence="3" key="2">
    <citation type="submission" date="2015-01" db="EMBL/GenBank/DDBJ databases">
        <title>Evolutionary Origins and Diversification of the Mycorrhizal Mutualists.</title>
        <authorList>
            <consortium name="DOE Joint Genome Institute"/>
            <consortium name="Mycorrhizal Genomics Consortium"/>
            <person name="Kohler A."/>
            <person name="Kuo A."/>
            <person name="Nagy L.G."/>
            <person name="Floudas D."/>
            <person name="Copeland A."/>
            <person name="Barry K.W."/>
            <person name="Cichocki N."/>
            <person name="Veneault-Fourrey C."/>
            <person name="LaButti K."/>
            <person name="Lindquist E.A."/>
            <person name="Lipzen A."/>
            <person name="Lundell T."/>
            <person name="Morin E."/>
            <person name="Murat C."/>
            <person name="Riley R."/>
            <person name="Ohm R."/>
            <person name="Sun H."/>
            <person name="Tunlid A."/>
            <person name="Henrissat B."/>
            <person name="Grigoriev I.V."/>
            <person name="Hibbett D.S."/>
            <person name="Martin F."/>
        </authorList>
    </citation>
    <scope>NUCLEOTIDE SEQUENCE [LARGE SCALE GENOMIC DNA]</scope>
    <source>
        <strain evidence="3">F 1598</strain>
    </source>
</reference>
<dbReference type="PROSITE" id="PS50181">
    <property type="entry name" value="FBOX"/>
    <property type="match status" value="1"/>
</dbReference>
<protein>
    <recommendedName>
        <fullName evidence="1">F-box domain-containing protein</fullName>
    </recommendedName>
</protein>
<dbReference type="AlphaFoldDB" id="A0A0C3FQU9"/>
<dbReference type="InterPro" id="IPR001810">
    <property type="entry name" value="F-box_dom"/>
</dbReference>
<dbReference type="STRING" id="765440.A0A0C3FQU9"/>
<dbReference type="Proteomes" id="UP000054166">
    <property type="component" value="Unassembled WGS sequence"/>
</dbReference>
<dbReference type="HOGENOM" id="CLU_020999_3_3_1"/>
<reference evidence="2 3" key="1">
    <citation type="submission" date="2014-04" db="EMBL/GenBank/DDBJ databases">
        <authorList>
            <consortium name="DOE Joint Genome Institute"/>
            <person name="Kuo A."/>
            <person name="Tarkka M."/>
            <person name="Buscot F."/>
            <person name="Kohler A."/>
            <person name="Nagy L.G."/>
            <person name="Floudas D."/>
            <person name="Copeland A."/>
            <person name="Barry K.W."/>
            <person name="Cichocki N."/>
            <person name="Veneault-Fourrey C."/>
            <person name="LaButti K."/>
            <person name="Lindquist E.A."/>
            <person name="Lipzen A."/>
            <person name="Lundell T."/>
            <person name="Morin E."/>
            <person name="Murat C."/>
            <person name="Sun H."/>
            <person name="Tunlid A."/>
            <person name="Henrissat B."/>
            <person name="Grigoriev I.V."/>
            <person name="Hibbett D.S."/>
            <person name="Martin F."/>
            <person name="Nordberg H.P."/>
            <person name="Cantor M.N."/>
            <person name="Hua S.X."/>
        </authorList>
    </citation>
    <scope>NUCLEOTIDE SEQUENCE [LARGE SCALE GENOMIC DNA]</scope>
    <source>
        <strain evidence="2 3">F 1598</strain>
    </source>
</reference>
<organism evidence="2 3">
    <name type="scientific">Piloderma croceum (strain F 1598)</name>
    <dbReference type="NCBI Taxonomy" id="765440"/>
    <lineage>
        <taxon>Eukaryota</taxon>
        <taxon>Fungi</taxon>
        <taxon>Dikarya</taxon>
        <taxon>Basidiomycota</taxon>
        <taxon>Agaricomycotina</taxon>
        <taxon>Agaricomycetes</taxon>
        <taxon>Agaricomycetidae</taxon>
        <taxon>Atheliales</taxon>
        <taxon>Atheliaceae</taxon>
        <taxon>Piloderma</taxon>
    </lineage>
</organism>
<dbReference type="EMBL" id="KN832998">
    <property type="protein sequence ID" value="KIM81551.1"/>
    <property type="molecule type" value="Genomic_DNA"/>
</dbReference>
<gene>
    <name evidence="2" type="ORF">PILCRDRAFT_496319</name>
</gene>
<evidence type="ECO:0000313" key="3">
    <source>
        <dbReference type="Proteomes" id="UP000054166"/>
    </source>
</evidence>